<dbReference type="InterPro" id="IPR029044">
    <property type="entry name" value="Nucleotide-diphossugar_trans"/>
</dbReference>
<keyword evidence="2" id="KW-1185">Reference proteome</keyword>
<comment type="caution">
    <text evidence="1">The sequence shown here is derived from an EMBL/GenBank/DDBJ whole genome shotgun (WGS) entry which is preliminary data.</text>
</comment>
<gene>
    <name evidence="1" type="ORF">GGQ63_002800</name>
</gene>
<dbReference type="Proteomes" id="UP000523821">
    <property type="component" value="Unassembled WGS sequence"/>
</dbReference>
<protein>
    <recommendedName>
        <fullName evidence="3">Glycosyl transferase family 2</fullName>
    </recommendedName>
</protein>
<dbReference type="Gene3D" id="3.90.550.10">
    <property type="entry name" value="Spore Coat Polysaccharide Biosynthesis Protein SpsA, Chain A"/>
    <property type="match status" value="1"/>
</dbReference>
<organism evidence="1 2">
    <name type="scientific">Prosthecomicrobium pneumaticum</name>
    <dbReference type="NCBI Taxonomy" id="81895"/>
    <lineage>
        <taxon>Bacteria</taxon>
        <taxon>Pseudomonadati</taxon>
        <taxon>Pseudomonadota</taxon>
        <taxon>Alphaproteobacteria</taxon>
        <taxon>Hyphomicrobiales</taxon>
        <taxon>Kaistiaceae</taxon>
        <taxon>Prosthecomicrobium</taxon>
    </lineage>
</organism>
<dbReference type="EMBL" id="JACHOO010000005">
    <property type="protein sequence ID" value="MBB5753730.1"/>
    <property type="molecule type" value="Genomic_DNA"/>
</dbReference>
<name>A0A7W9FN19_9HYPH</name>
<reference evidence="1 2" key="1">
    <citation type="submission" date="2020-08" db="EMBL/GenBank/DDBJ databases">
        <title>Genomic Encyclopedia of Type Strains, Phase IV (KMG-IV): sequencing the most valuable type-strain genomes for metagenomic binning, comparative biology and taxonomic classification.</title>
        <authorList>
            <person name="Goeker M."/>
        </authorList>
    </citation>
    <scope>NUCLEOTIDE SEQUENCE [LARGE SCALE GENOMIC DNA]</scope>
    <source>
        <strain evidence="1 2">DSM 16268</strain>
    </source>
</reference>
<dbReference type="CDD" id="cd00761">
    <property type="entry name" value="Glyco_tranf_GTA_type"/>
    <property type="match status" value="1"/>
</dbReference>
<accession>A0A7W9FN19</accession>
<dbReference type="Pfam" id="PF13704">
    <property type="entry name" value="Glyco_tranf_2_4"/>
    <property type="match status" value="1"/>
</dbReference>
<dbReference type="AlphaFoldDB" id="A0A7W9FN19"/>
<dbReference type="RefSeq" id="WP_183856821.1">
    <property type="nucleotide sequence ID" value="NZ_JACHOO010000005.1"/>
</dbReference>
<sequence length="287" mass="32237">MSVHLYTRCWNDGAMLPFFFRHYDPWVDRYVVYDDGSTDGSLDLLNGHAKVEVRPMPPPADPTSRVESHRRLQNEFWKESRGAADWVVVTDIDEHLDHPDMAAYLAACRRAGVTLLPALGFRMVARDFPPADATLAEAVPMGMPHRHESKLGIFDPAALAETNFAVGRHDAAPQGRLVLPMRDEIRLLHFHWVGYERVAARHRLFRSRQRAGDIARRWGAHYDLDEAAFERDWRAAENGAVDARAMPLAAHPGRKLKARAARVAVGPDGGGGGLVGALRRLFPPYRR</sequence>
<proteinExistence type="predicted"/>
<dbReference type="SUPFAM" id="SSF53448">
    <property type="entry name" value="Nucleotide-diphospho-sugar transferases"/>
    <property type="match status" value="1"/>
</dbReference>
<evidence type="ECO:0000313" key="1">
    <source>
        <dbReference type="EMBL" id="MBB5753730.1"/>
    </source>
</evidence>
<evidence type="ECO:0000313" key="2">
    <source>
        <dbReference type="Proteomes" id="UP000523821"/>
    </source>
</evidence>
<evidence type="ECO:0008006" key="3">
    <source>
        <dbReference type="Google" id="ProtNLM"/>
    </source>
</evidence>